<evidence type="ECO:0000256" key="3">
    <source>
        <dbReference type="ARBA" id="ARBA00022448"/>
    </source>
</evidence>
<evidence type="ECO:0000313" key="9">
    <source>
        <dbReference type="EMBL" id="GIG51477.1"/>
    </source>
</evidence>
<dbReference type="Pfam" id="PF01032">
    <property type="entry name" value="FecCD"/>
    <property type="match status" value="1"/>
</dbReference>
<dbReference type="GO" id="GO:0022857">
    <property type="term" value="F:transmembrane transporter activity"/>
    <property type="evidence" value="ECO:0007669"/>
    <property type="project" value="InterPro"/>
</dbReference>
<protein>
    <submittedName>
        <fullName evidence="9">Iron ABC transporter permease</fullName>
    </submittedName>
</protein>
<dbReference type="GO" id="GO:0033214">
    <property type="term" value="P:siderophore-iron import into cell"/>
    <property type="evidence" value="ECO:0007669"/>
    <property type="project" value="TreeGrafter"/>
</dbReference>
<evidence type="ECO:0000256" key="2">
    <source>
        <dbReference type="ARBA" id="ARBA00007935"/>
    </source>
</evidence>
<gene>
    <name evidence="9" type="ORF">Dsi01nite_095180</name>
</gene>
<feature type="transmembrane region" description="Helical" evidence="8">
    <location>
        <begin position="299"/>
        <end position="327"/>
    </location>
</feature>
<dbReference type="FunFam" id="1.10.3470.10:FF:000001">
    <property type="entry name" value="Vitamin B12 ABC transporter permease BtuC"/>
    <property type="match status" value="1"/>
</dbReference>
<feature type="transmembrane region" description="Helical" evidence="8">
    <location>
        <begin position="256"/>
        <end position="279"/>
    </location>
</feature>
<dbReference type="PANTHER" id="PTHR30472:SF1">
    <property type="entry name" value="FE(3+) DICITRATE TRANSPORT SYSTEM PERMEASE PROTEIN FECC-RELATED"/>
    <property type="match status" value="1"/>
</dbReference>
<comment type="similarity">
    <text evidence="2">Belongs to the binding-protein-dependent transport system permease family. FecCD subfamily.</text>
</comment>
<evidence type="ECO:0000256" key="8">
    <source>
        <dbReference type="SAM" id="Phobius"/>
    </source>
</evidence>
<feature type="transmembrane region" description="Helical" evidence="8">
    <location>
        <begin position="179"/>
        <end position="197"/>
    </location>
</feature>
<name>A0A919UDH9_9ACTN</name>
<dbReference type="CDD" id="cd06550">
    <property type="entry name" value="TM_ABC_iron-siderophores_like"/>
    <property type="match status" value="1"/>
</dbReference>
<dbReference type="EMBL" id="BONQ01000155">
    <property type="protein sequence ID" value="GIG51477.1"/>
    <property type="molecule type" value="Genomic_DNA"/>
</dbReference>
<keyword evidence="7 8" id="KW-0472">Membrane</keyword>
<dbReference type="AlphaFoldDB" id="A0A919UDH9"/>
<evidence type="ECO:0000256" key="4">
    <source>
        <dbReference type="ARBA" id="ARBA00022475"/>
    </source>
</evidence>
<dbReference type="Proteomes" id="UP000660611">
    <property type="component" value="Unassembled WGS sequence"/>
</dbReference>
<evidence type="ECO:0000256" key="5">
    <source>
        <dbReference type="ARBA" id="ARBA00022692"/>
    </source>
</evidence>
<keyword evidence="3" id="KW-0813">Transport</keyword>
<dbReference type="RefSeq" id="WP_239136814.1">
    <property type="nucleotide sequence ID" value="NZ_BAAAVW010000010.1"/>
</dbReference>
<evidence type="ECO:0000313" key="10">
    <source>
        <dbReference type="Proteomes" id="UP000660611"/>
    </source>
</evidence>
<feature type="transmembrane region" description="Helical" evidence="8">
    <location>
        <begin position="122"/>
        <end position="141"/>
    </location>
</feature>
<keyword evidence="5 8" id="KW-0812">Transmembrane</keyword>
<feature type="transmembrane region" description="Helical" evidence="8">
    <location>
        <begin position="339"/>
        <end position="361"/>
    </location>
</feature>
<evidence type="ECO:0000256" key="1">
    <source>
        <dbReference type="ARBA" id="ARBA00004651"/>
    </source>
</evidence>
<keyword evidence="4" id="KW-1003">Cell membrane</keyword>
<evidence type="ECO:0000256" key="7">
    <source>
        <dbReference type="ARBA" id="ARBA00023136"/>
    </source>
</evidence>
<reference evidence="9" key="1">
    <citation type="submission" date="2021-01" db="EMBL/GenBank/DDBJ databases">
        <title>Whole genome shotgun sequence of Dactylosporangium siamense NBRC 106093.</title>
        <authorList>
            <person name="Komaki H."/>
            <person name="Tamura T."/>
        </authorList>
    </citation>
    <scope>NUCLEOTIDE SEQUENCE</scope>
    <source>
        <strain evidence="9">NBRC 106093</strain>
    </source>
</reference>
<comment type="caution">
    <text evidence="9">The sequence shown here is derived from an EMBL/GenBank/DDBJ whole genome shotgun (WGS) entry which is preliminary data.</text>
</comment>
<dbReference type="InterPro" id="IPR037294">
    <property type="entry name" value="ABC_BtuC-like"/>
</dbReference>
<evidence type="ECO:0000256" key="6">
    <source>
        <dbReference type="ARBA" id="ARBA00022989"/>
    </source>
</evidence>
<proteinExistence type="inferred from homology"/>
<keyword evidence="10" id="KW-1185">Reference proteome</keyword>
<dbReference type="GO" id="GO:0005886">
    <property type="term" value="C:plasma membrane"/>
    <property type="evidence" value="ECO:0007669"/>
    <property type="project" value="UniProtKB-SubCell"/>
</dbReference>
<organism evidence="9 10">
    <name type="scientific">Dactylosporangium siamense</name>
    <dbReference type="NCBI Taxonomy" id="685454"/>
    <lineage>
        <taxon>Bacteria</taxon>
        <taxon>Bacillati</taxon>
        <taxon>Actinomycetota</taxon>
        <taxon>Actinomycetes</taxon>
        <taxon>Micromonosporales</taxon>
        <taxon>Micromonosporaceae</taxon>
        <taxon>Dactylosporangium</taxon>
    </lineage>
</organism>
<feature type="transmembrane region" description="Helical" evidence="8">
    <location>
        <begin position="367"/>
        <end position="385"/>
    </location>
</feature>
<dbReference type="Gene3D" id="1.10.3470.10">
    <property type="entry name" value="ABC transporter involved in vitamin B12 uptake, BtuC"/>
    <property type="match status" value="1"/>
</dbReference>
<feature type="transmembrane region" description="Helical" evidence="8">
    <location>
        <begin position="153"/>
        <end position="172"/>
    </location>
</feature>
<feature type="transmembrane region" description="Helical" evidence="8">
    <location>
        <begin position="69"/>
        <end position="88"/>
    </location>
</feature>
<dbReference type="PANTHER" id="PTHR30472">
    <property type="entry name" value="FERRIC ENTEROBACTIN TRANSPORT SYSTEM PERMEASE PROTEIN"/>
    <property type="match status" value="1"/>
</dbReference>
<sequence length="393" mass="39898">MSGSTPPQPPPQAAAALLTTARAEPAAVSGTAVPGAAVSGAAVRGAVVVKQARALRPAGLAATNARRGLWLAVSVGILAVCCLLSIAVGTKNLSPATIWDAFAHYTGTTDQSIVRDLRVPRTVLAVLVGAALGISGAVIQAVTRNPLADTQVLGINAGAGLFVVIAIGLLGLSSITAYVWFAFAGVVVAMVLVYALAAVGRGPATPVRLLLAGVALGAVLEGIASGVRLIRPRAFYYLRFWDVGALTGRGWDVIRAVAPFVVAGLVLALLVARSLNTVALGEDLARSLGASLGRTRAGAVLSVTLLAGAATAAVGPIGFVGLMVPHVARWITGPDQRWIFAYTLVGGPVLLLAADVLGRLVLRPGELQAGIVTAFVGAPVLIWLVRRRSASAL</sequence>
<dbReference type="InterPro" id="IPR000522">
    <property type="entry name" value="ABC_transptr_permease_BtuC"/>
</dbReference>
<accession>A0A919UDH9</accession>
<comment type="subcellular location">
    <subcellularLocation>
        <location evidence="1">Cell membrane</location>
        <topology evidence="1">Multi-pass membrane protein</topology>
    </subcellularLocation>
</comment>
<feature type="transmembrane region" description="Helical" evidence="8">
    <location>
        <begin position="209"/>
        <end position="230"/>
    </location>
</feature>
<dbReference type="SUPFAM" id="SSF81345">
    <property type="entry name" value="ABC transporter involved in vitamin B12 uptake, BtuC"/>
    <property type="match status" value="1"/>
</dbReference>
<keyword evidence="6 8" id="KW-1133">Transmembrane helix</keyword>